<evidence type="ECO:0000256" key="1">
    <source>
        <dbReference type="ARBA" id="ARBA00022999"/>
    </source>
</evidence>
<evidence type="ECO:0000259" key="3">
    <source>
        <dbReference type="PROSITE" id="PS50001"/>
    </source>
</evidence>
<protein>
    <submittedName>
        <fullName evidence="6">Tyrosine-protein kinase Tec</fullName>
    </submittedName>
</protein>
<evidence type="ECO:0000313" key="5">
    <source>
        <dbReference type="Proteomes" id="UP000095280"/>
    </source>
</evidence>
<dbReference type="Proteomes" id="UP000095280">
    <property type="component" value="Unplaced"/>
</dbReference>
<dbReference type="Gene3D" id="2.30.29.30">
    <property type="entry name" value="Pleckstrin-homology domain (PH domain)/Phosphotyrosine-binding domain (PTB)"/>
    <property type="match status" value="1"/>
</dbReference>
<dbReference type="InterPro" id="IPR000980">
    <property type="entry name" value="SH2"/>
</dbReference>
<dbReference type="Pfam" id="PF00169">
    <property type="entry name" value="PH"/>
    <property type="match status" value="1"/>
</dbReference>
<evidence type="ECO:0000313" key="6">
    <source>
        <dbReference type="WBParaSite" id="maker-uti_cns_0047090-snap-gene-0.8-mRNA-1"/>
    </source>
</evidence>
<keyword evidence="1 2" id="KW-0727">SH2 domain</keyword>
<dbReference type="InterPro" id="IPR043539">
    <property type="entry name" value="Grb2-like"/>
</dbReference>
<dbReference type="PANTHER" id="PTHR46037">
    <property type="entry name" value="PROTEIN ENHANCER OF SEVENLESS 2B"/>
    <property type="match status" value="1"/>
</dbReference>
<dbReference type="SMART" id="SM00252">
    <property type="entry name" value="SH2"/>
    <property type="match status" value="1"/>
</dbReference>
<dbReference type="WBParaSite" id="maker-uti_cns_0047090-snap-gene-0.8-mRNA-1">
    <property type="protein sequence ID" value="maker-uti_cns_0047090-snap-gene-0.8-mRNA-1"/>
    <property type="gene ID" value="maker-uti_cns_0047090-snap-gene-0.8"/>
</dbReference>
<feature type="domain" description="PH" evidence="4">
    <location>
        <begin position="8"/>
        <end position="130"/>
    </location>
</feature>
<proteinExistence type="predicted"/>
<dbReference type="InterPro" id="IPR001849">
    <property type="entry name" value="PH_domain"/>
</dbReference>
<dbReference type="SUPFAM" id="SSF50729">
    <property type="entry name" value="PH domain-like"/>
    <property type="match status" value="1"/>
</dbReference>
<evidence type="ECO:0000259" key="4">
    <source>
        <dbReference type="PROSITE" id="PS50003"/>
    </source>
</evidence>
<dbReference type="PROSITE" id="PS50001">
    <property type="entry name" value="SH2"/>
    <property type="match status" value="1"/>
</dbReference>
<reference evidence="6" key="1">
    <citation type="submission" date="2016-11" db="UniProtKB">
        <authorList>
            <consortium name="WormBaseParasite"/>
        </authorList>
    </citation>
    <scope>IDENTIFICATION</scope>
</reference>
<dbReference type="Gene3D" id="2.30.30.40">
    <property type="entry name" value="SH3 Domains"/>
    <property type="match status" value="1"/>
</dbReference>
<accession>A0A1I8JE71</accession>
<dbReference type="Pfam" id="PF00017">
    <property type="entry name" value="SH2"/>
    <property type="match status" value="1"/>
</dbReference>
<organism evidence="5 6">
    <name type="scientific">Macrostomum lignano</name>
    <dbReference type="NCBI Taxonomy" id="282301"/>
    <lineage>
        <taxon>Eukaryota</taxon>
        <taxon>Metazoa</taxon>
        <taxon>Spiralia</taxon>
        <taxon>Lophotrochozoa</taxon>
        <taxon>Platyhelminthes</taxon>
        <taxon>Rhabditophora</taxon>
        <taxon>Macrostomorpha</taxon>
        <taxon>Macrostomida</taxon>
        <taxon>Macrostomidae</taxon>
        <taxon>Macrostomum</taxon>
    </lineage>
</organism>
<dbReference type="PROSITE" id="PS50003">
    <property type="entry name" value="PH_DOMAIN"/>
    <property type="match status" value="1"/>
</dbReference>
<dbReference type="SMART" id="SM00233">
    <property type="entry name" value="PH"/>
    <property type="match status" value="1"/>
</dbReference>
<name>A0A1I8JE71_9PLAT</name>
<dbReference type="AlphaFoldDB" id="A0A1I8JE71"/>
<feature type="domain" description="SH2" evidence="3">
    <location>
        <begin position="186"/>
        <end position="277"/>
    </location>
</feature>
<sequence>MERIASNLEVKSGFLLKKSQNRHFFTRDNYKRRFFVLSPMSLQYFEPSDENPRHKMKGRIFLALMKAVETVQRGALDCQQQSETPQSGESCSLQIVYVEDVHNTFYTMYATAPSQSERDSWLSAIRQHAVARGARFAPTYHPSGNRYIVVDGTNSKWWYVRDSAGEYGYIPTNYIRKPDSLETFDWYYRKISRQRAEHMLLDAGRKEGCFLVRDSVSKKDAYTLSVMAKDVNNRSEWRVHHYHINLTEDNQFYLSEKHAFPSIPELIYYHKHNSGGA</sequence>
<dbReference type="InterPro" id="IPR011993">
    <property type="entry name" value="PH-like_dom_sf"/>
</dbReference>
<keyword evidence="5" id="KW-1185">Reference proteome</keyword>
<dbReference type="SUPFAM" id="SSF55550">
    <property type="entry name" value="SH2 domain"/>
    <property type="match status" value="1"/>
</dbReference>
<dbReference type="PRINTS" id="PR00401">
    <property type="entry name" value="SH2DOMAIN"/>
</dbReference>
<evidence type="ECO:0000256" key="2">
    <source>
        <dbReference type="PROSITE-ProRule" id="PRU00191"/>
    </source>
</evidence>
<dbReference type="InterPro" id="IPR036860">
    <property type="entry name" value="SH2_dom_sf"/>
</dbReference>
<dbReference type="Gene3D" id="3.30.505.10">
    <property type="entry name" value="SH2 domain"/>
    <property type="match status" value="1"/>
</dbReference>